<feature type="compositionally biased region" description="Basic and acidic residues" evidence="6">
    <location>
        <begin position="617"/>
        <end position="643"/>
    </location>
</feature>
<dbReference type="PROSITE" id="PS51221">
    <property type="entry name" value="TTL"/>
    <property type="match status" value="1"/>
</dbReference>
<feature type="region of interest" description="Disordered" evidence="6">
    <location>
        <begin position="599"/>
        <end position="643"/>
    </location>
</feature>
<accession>A0A812WMH2</accession>
<keyword evidence="3" id="KW-0436">Ligase</keyword>
<evidence type="ECO:0000256" key="3">
    <source>
        <dbReference type="ARBA" id="ARBA00022598"/>
    </source>
</evidence>
<evidence type="ECO:0000313" key="8">
    <source>
        <dbReference type="Proteomes" id="UP000649617"/>
    </source>
</evidence>
<dbReference type="Gene3D" id="3.30.470.20">
    <property type="entry name" value="ATP-grasp fold, B domain"/>
    <property type="match status" value="1"/>
</dbReference>
<evidence type="ECO:0000256" key="2">
    <source>
        <dbReference type="ARBA" id="ARBA00022490"/>
    </source>
</evidence>
<dbReference type="InterPro" id="IPR051437">
    <property type="entry name" value="TTLL_monoglycylase"/>
</dbReference>
<dbReference type="Pfam" id="PF03133">
    <property type="entry name" value="TTL"/>
    <property type="match status" value="1"/>
</dbReference>
<dbReference type="OrthoDB" id="202825at2759"/>
<dbReference type="PANTHER" id="PTHR45870">
    <property type="entry name" value="TUBULIN MONOGLYCYLASE TTLL3"/>
    <property type="match status" value="1"/>
</dbReference>
<keyword evidence="8" id="KW-1185">Reference proteome</keyword>
<dbReference type="InterPro" id="IPR004344">
    <property type="entry name" value="TTL/TTLL_fam"/>
</dbReference>
<evidence type="ECO:0000256" key="1">
    <source>
        <dbReference type="ARBA" id="ARBA00004496"/>
    </source>
</evidence>
<dbReference type="GO" id="GO:0005737">
    <property type="term" value="C:cytoplasm"/>
    <property type="evidence" value="ECO:0007669"/>
    <property type="project" value="UniProtKB-SubCell"/>
</dbReference>
<feature type="region of interest" description="Disordered" evidence="6">
    <location>
        <begin position="1"/>
        <end position="46"/>
    </location>
</feature>
<evidence type="ECO:0000256" key="6">
    <source>
        <dbReference type="SAM" id="MobiDB-lite"/>
    </source>
</evidence>
<reference evidence="7" key="1">
    <citation type="submission" date="2021-02" db="EMBL/GenBank/DDBJ databases">
        <authorList>
            <person name="Dougan E. K."/>
            <person name="Rhodes N."/>
            <person name="Thang M."/>
            <person name="Chan C."/>
        </authorList>
    </citation>
    <scope>NUCLEOTIDE SEQUENCE</scope>
</reference>
<feature type="compositionally biased region" description="Polar residues" evidence="6">
    <location>
        <begin position="32"/>
        <end position="44"/>
    </location>
</feature>
<feature type="compositionally biased region" description="Acidic residues" evidence="6">
    <location>
        <begin position="774"/>
        <end position="783"/>
    </location>
</feature>
<comment type="subcellular location">
    <subcellularLocation>
        <location evidence="1">Cytoplasm</location>
    </subcellularLocation>
</comment>
<protein>
    <submittedName>
        <fullName evidence="7">TTLL3E protein</fullName>
    </submittedName>
</protein>
<evidence type="ECO:0000313" key="7">
    <source>
        <dbReference type="EMBL" id="CAE7690824.1"/>
    </source>
</evidence>
<proteinExistence type="predicted"/>
<organism evidence="7 8">
    <name type="scientific">Symbiodinium pilosum</name>
    <name type="common">Dinoflagellate</name>
    <dbReference type="NCBI Taxonomy" id="2952"/>
    <lineage>
        <taxon>Eukaryota</taxon>
        <taxon>Sar</taxon>
        <taxon>Alveolata</taxon>
        <taxon>Dinophyceae</taxon>
        <taxon>Suessiales</taxon>
        <taxon>Symbiodiniaceae</taxon>
        <taxon>Symbiodinium</taxon>
    </lineage>
</organism>
<keyword evidence="4" id="KW-0547">Nucleotide-binding</keyword>
<feature type="compositionally biased region" description="Low complexity" evidence="6">
    <location>
        <begin position="747"/>
        <end position="760"/>
    </location>
</feature>
<evidence type="ECO:0000256" key="5">
    <source>
        <dbReference type="ARBA" id="ARBA00022840"/>
    </source>
</evidence>
<feature type="compositionally biased region" description="Polar residues" evidence="6">
    <location>
        <begin position="13"/>
        <end position="25"/>
    </location>
</feature>
<evidence type="ECO:0000256" key="4">
    <source>
        <dbReference type="ARBA" id="ARBA00022741"/>
    </source>
</evidence>
<comment type="caution">
    <text evidence="7">The sequence shown here is derived from an EMBL/GenBank/DDBJ whole genome shotgun (WGS) entry which is preliminary data.</text>
</comment>
<name>A0A812WMH2_SYMPI</name>
<keyword evidence="5" id="KW-0067">ATP-binding</keyword>
<dbReference type="PANTHER" id="PTHR45870:SF2">
    <property type="entry name" value="TUBULIN MONOGLYCYLASE TTLL3"/>
    <property type="match status" value="1"/>
</dbReference>
<dbReference type="AlphaFoldDB" id="A0A812WMH2"/>
<sequence>MLGVRSKPEVIQASDQTPVARQATNKPLIASQAPQVSPRTNLPSVSKPPRMMEEFIAQSNQQLLSAPGKPQLTWRTVDSEADYRDLKPGEYFNHFFHNRVLTTKAGLAQSLKEHSVSGGINSDTFFPRCYDIAQKSERDDFVLDYRRSAALRIALLHRRLYQDSWDQEAMEATNTGSAAYSCNETVLLACTRVLQRWCLDLDPKHLDEEGNEALPVSEERCSGSEDLWDALVLYSELTQPQLRSGMANVKVARRPFIRPGGGDLKSEDPRDRSRPSALKEWPEFLSHSWGSFADSNSFLEQVLDKLEALFPQYNLHGGWLGQNVWIVKPGTNSKGSGIHCMSNLAELLHHCDRMPNRLVQKYIERPLLLFSGRKFDIRQWVLVRSVRPLKVFMFSECYLRLCNGMYDLGDLRDRERHISNWQVNKHGKNVVEGAVVSLADFQEQLFELTSRKDYWEAVLLPQITQVVIEVMRSVEASLQPRTESFELFGFDIMVDEAMKPWLLEVNLSPGCESRVSFLERMLSRMSRRLIEVAVLGKEDPDGEMPDWIKICDDTLGMQEHNAGVVDTPRPCADLTVQGTPLRPRRAVAGSVPLRHVEHFQTEVSLPDASPISPSDSNLERQTDQTDQEEPRCEGSHREVSRDGKAVSFDDEGHVQGFVQDSEAKVPRAMERKGTGFLHKEDVQTLVGADDSCDEEQAGEEHKAVSFETPEEATSRVQVRKGTGFVTAADLPSEEDEEETGAGKHVAFDPAAQAGADAGPAVRRGTGYVNTADLPSEEEDAQQG</sequence>
<dbReference type="GO" id="GO:0015630">
    <property type="term" value="C:microtubule cytoskeleton"/>
    <property type="evidence" value="ECO:0007669"/>
    <property type="project" value="TreeGrafter"/>
</dbReference>
<dbReference type="Proteomes" id="UP000649617">
    <property type="component" value="Unassembled WGS sequence"/>
</dbReference>
<dbReference type="GO" id="GO:0070736">
    <property type="term" value="F:protein-glycine ligase activity, initiating"/>
    <property type="evidence" value="ECO:0007669"/>
    <property type="project" value="TreeGrafter"/>
</dbReference>
<dbReference type="SUPFAM" id="SSF56059">
    <property type="entry name" value="Glutathione synthetase ATP-binding domain-like"/>
    <property type="match status" value="1"/>
</dbReference>
<dbReference type="GO" id="GO:0005524">
    <property type="term" value="F:ATP binding"/>
    <property type="evidence" value="ECO:0007669"/>
    <property type="project" value="UniProtKB-KW"/>
</dbReference>
<keyword evidence="2" id="KW-0963">Cytoplasm</keyword>
<dbReference type="EMBL" id="CAJNIZ010044493">
    <property type="protein sequence ID" value="CAE7690824.1"/>
    <property type="molecule type" value="Genomic_DNA"/>
</dbReference>
<gene>
    <name evidence="7" type="primary">TTLL3E</name>
    <name evidence="7" type="ORF">SPIL2461_LOCUS19344</name>
</gene>
<feature type="region of interest" description="Disordered" evidence="6">
    <location>
        <begin position="694"/>
        <end position="783"/>
    </location>
</feature>